<feature type="domain" description="Glycoside hydrolase family 38 central" evidence="5">
    <location>
        <begin position="521"/>
        <end position="599"/>
    </location>
</feature>
<dbReference type="Pfam" id="PF17677">
    <property type="entry name" value="Glyco_hydro38C2"/>
    <property type="match status" value="1"/>
</dbReference>
<dbReference type="GO" id="GO:0006013">
    <property type="term" value="P:mannose metabolic process"/>
    <property type="evidence" value="ECO:0007669"/>
    <property type="project" value="InterPro"/>
</dbReference>
<dbReference type="RefSeq" id="WP_103079809.1">
    <property type="nucleotide sequence ID" value="NZ_CP021850.1"/>
</dbReference>
<keyword evidence="4" id="KW-0326">Glycosidase</keyword>
<dbReference type="InterPro" id="IPR011330">
    <property type="entry name" value="Glyco_hydro/deAcase_b/a-brl"/>
</dbReference>
<dbReference type="PANTHER" id="PTHR46017">
    <property type="entry name" value="ALPHA-MANNOSIDASE 2C1"/>
    <property type="match status" value="1"/>
</dbReference>
<name>A0A2K2FNA0_9CLOT</name>
<dbReference type="Gene3D" id="3.20.110.10">
    <property type="entry name" value="Glycoside hydrolase 38, N terminal domain"/>
    <property type="match status" value="1"/>
</dbReference>
<dbReference type="GO" id="GO:0046872">
    <property type="term" value="F:metal ion binding"/>
    <property type="evidence" value="ECO:0007669"/>
    <property type="project" value="UniProtKB-KW"/>
</dbReference>
<dbReference type="SMART" id="SM00872">
    <property type="entry name" value="Alpha-mann_mid"/>
    <property type="match status" value="1"/>
</dbReference>
<gene>
    <name evidence="6" type="ORF">CDQ84_00810</name>
</gene>
<evidence type="ECO:0000313" key="6">
    <source>
        <dbReference type="EMBL" id="PNU01580.1"/>
    </source>
</evidence>
<dbReference type="Gene3D" id="2.60.40.2220">
    <property type="match status" value="1"/>
</dbReference>
<dbReference type="AlphaFoldDB" id="A0A2K2FNA0"/>
<dbReference type="Proteomes" id="UP000236151">
    <property type="component" value="Unassembled WGS sequence"/>
</dbReference>
<dbReference type="Pfam" id="PF09261">
    <property type="entry name" value="Alpha-mann_mid"/>
    <property type="match status" value="1"/>
</dbReference>
<dbReference type="GO" id="GO:0009313">
    <property type="term" value="P:oligosaccharide catabolic process"/>
    <property type="evidence" value="ECO:0007669"/>
    <property type="project" value="TreeGrafter"/>
</dbReference>
<dbReference type="PANTHER" id="PTHR46017:SF1">
    <property type="entry name" value="ALPHA-MANNOSIDASE 2C1"/>
    <property type="match status" value="1"/>
</dbReference>
<accession>A0A2K2FNA0</accession>
<dbReference type="GO" id="GO:0004559">
    <property type="term" value="F:alpha-mannosidase activity"/>
    <property type="evidence" value="ECO:0007669"/>
    <property type="project" value="InterPro"/>
</dbReference>
<sequence length="1040" mass="119049">MNEPQIKRMLQKLVRLEQTLEPYIFTRIGEVEVKRFETTEQYHKIPQDDSLFVDTAKGDTWGGEGVYCWFKGKLSLPDEYRGQSIYIMPKVGGYEGMLWVNGIPCGIFTSKYATTAISGNHYCCLLVDKFDPAREIDIALEFYAGHYVIGTQPFETEIKPDFRYTFDSIYTCLKNQDVLDFILDLRALNQMVEKMDPLSFRRADIINCLMEVHKTVYYSVENVEEEVWRSALKEARQIMKPVLEAQNAESAPFAGIVGHSHMDTAWLWHIPETVKKCARTYSNVISLMDQYPEYRFMQSSAYHTEIIRRNYPELFERIREKIAEGRYEPNGAVWVECDCNITSGESMIRQFVWGQKYTQKHFGYTSNCFWLPDTFGYSAAIPQIMKGCRVDYFLTTKISWNDTNRFPYETFYWEGIDGTRVFAHFNTTHCWPEPKALIEQLEGRGSGNYLQNKNVSKKRLVAYGFGDGGGGPEAKMIEMARRVKDLDGCPRAEHVNVGQFMTELEKECINPPVYKGELYLELHRATLTNQHRIKRNNRKAELALRDLEFLTVRKAVAEGAVAEDANIRPLMETLLVNQFHDILPGTCIAKAHDQCYSEMEDLLEKAGEMIDDTVSTTPEENALTVVNTLGFDRDEIIYIDGFQGKVPVDKNLIIQRVQNVHGKDQLCIANLHLPSMGARTIEFEEGEMPSDNGGSAFTYEGDVLTTPFAKVTFAADGTIESFIDTRVNRELRGKGLPLNTFLMAEDVPSSWDNWDIDADCQMKFKACAKLVKREVVSDGKVQFRIRSTYKLSEKSTIVQDMVFYSTTPRVDFETIIDWKDKHRFLKVDFDTTIMTNFARHEIQFGHSLKPTTRNNSLEQAMFEVLNHKFTDLSETRYGVALLNDCKYGISVEGSDMRLSLHKGGCRPDPRGDEGVHECVYSFLPHIGGFSAENVVLPAYSLNSRPIVKAGRADFESFAKVDSSNIIIETVKCCEENQRAFVMRLYESEGTFTRTKVTLDRVPVSVEITNMLEETLESMDAAQTFELVFRPFEIKTIKIGY</sequence>
<dbReference type="InterPro" id="IPR028995">
    <property type="entry name" value="Glyco_hydro_57/38_cen_sf"/>
</dbReference>
<keyword evidence="7" id="KW-1185">Reference proteome</keyword>
<comment type="caution">
    <text evidence="6">The sequence shown here is derived from an EMBL/GenBank/DDBJ whole genome shotgun (WGS) entry which is preliminary data.</text>
</comment>
<proteinExistence type="inferred from homology"/>
<comment type="similarity">
    <text evidence="1">Belongs to the glycosyl hydrolase 38 family.</text>
</comment>
<organism evidence="6 7">
    <name type="scientific">Clostridium thermosuccinogenes</name>
    <dbReference type="NCBI Taxonomy" id="84032"/>
    <lineage>
        <taxon>Bacteria</taxon>
        <taxon>Bacillati</taxon>
        <taxon>Bacillota</taxon>
        <taxon>Clostridia</taxon>
        <taxon>Eubacteriales</taxon>
        <taxon>Clostridiaceae</taxon>
        <taxon>Clostridium</taxon>
    </lineage>
</organism>
<protein>
    <submittedName>
        <fullName evidence="6">Alpha-mannosidase</fullName>
    </submittedName>
</protein>
<evidence type="ECO:0000256" key="3">
    <source>
        <dbReference type="ARBA" id="ARBA00022801"/>
    </source>
</evidence>
<evidence type="ECO:0000256" key="2">
    <source>
        <dbReference type="ARBA" id="ARBA00022723"/>
    </source>
</evidence>
<dbReference type="Gene3D" id="1.20.1270.50">
    <property type="entry name" value="Glycoside hydrolase family 38, central domain"/>
    <property type="match status" value="1"/>
</dbReference>
<keyword evidence="2" id="KW-0479">Metal-binding</keyword>
<dbReference type="FunFam" id="3.20.110.10:FF:000002">
    <property type="entry name" value="alpha-mannosidase 2C1 isoform X1"/>
    <property type="match status" value="1"/>
</dbReference>
<dbReference type="CDD" id="cd10789">
    <property type="entry name" value="GH38N_AMII_ER_cytosolic"/>
    <property type="match status" value="1"/>
</dbReference>
<dbReference type="Gene3D" id="2.70.98.30">
    <property type="entry name" value="Golgi alpha-mannosidase II, domain 4"/>
    <property type="match status" value="1"/>
</dbReference>
<dbReference type="SUPFAM" id="SSF88688">
    <property type="entry name" value="Families 57/38 glycoside transferase middle domain"/>
    <property type="match status" value="1"/>
</dbReference>
<dbReference type="InterPro" id="IPR011013">
    <property type="entry name" value="Gal_mutarotase_sf_dom"/>
</dbReference>
<evidence type="ECO:0000256" key="4">
    <source>
        <dbReference type="ARBA" id="ARBA00023295"/>
    </source>
</evidence>
<dbReference type="InterPro" id="IPR000602">
    <property type="entry name" value="Glyco_hydro_38_N"/>
</dbReference>
<dbReference type="OrthoDB" id="9772207at2"/>
<dbReference type="SUPFAM" id="SSF88713">
    <property type="entry name" value="Glycoside hydrolase/deacetylase"/>
    <property type="match status" value="1"/>
</dbReference>
<dbReference type="InterPro" id="IPR027291">
    <property type="entry name" value="Glyco_hydro_38_N_sf"/>
</dbReference>
<dbReference type="InterPro" id="IPR037094">
    <property type="entry name" value="Glyco_hydro_38_cen_sf"/>
</dbReference>
<dbReference type="InterPro" id="IPR011682">
    <property type="entry name" value="Glyco_hydro_38_C"/>
</dbReference>
<evidence type="ECO:0000259" key="5">
    <source>
        <dbReference type="SMART" id="SM00872"/>
    </source>
</evidence>
<dbReference type="SUPFAM" id="SSF74650">
    <property type="entry name" value="Galactose mutarotase-like"/>
    <property type="match status" value="1"/>
</dbReference>
<dbReference type="InterPro" id="IPR041147">
    <property type="entry name" value="GH38_C"/>
</dbReference>
<evidence type="ECO:0000313" key="7">
    <source>
        <dbReference type="Proteomes" id="UP000236151"/>
    </source>
</evidence>
<dbReference type="Pfam" id="PF07748">
    <property type="entry name" value="Glyco_hydro_38C"/>
    <property type="match status" value="1"/>
</dbReference>
<dbReference type="KEGG" id="cthd:CDO33_16800"/>
<keyword evidence="3" id="KW-0378">Hydrolase</keyword>
<dbReference type="EMBL" id="NIOJ01000001">
    <property type="protein sequence ID" value="PNU01580.1"/>
    <property type="molecule type" value="Genomic_DNA"/>
</dbReference>
<dbReference type="InterPro" id="IPR015341">
    <property type="entry name" value="Glyco_hydro_38_cen"/>
</dbReference>
<reference evidence="6 7" key="1">
    <citation type="submission" date="2017-06" db="EMBL/GenBank/DDBJ databases">
        <title>Investigating the central metabolism of Clostridium thermosuccinogenes.</title>
        <authorList>
            <person name="Koendjbiharie J.G."/>
            <person name="van Kranenburg R."/>
        </authorList>
    </citation>
    <scope>NUCLEOTIDE SEQUENCE [LARGE SCALE GENOMIC DNA]</scope>
    <source>
        <strain evidence="6 7">DSM 5806</strain>
    </source>
</reference>
<dbReference type="GO" id="GO:0030246">
    <property type="term" value="F:carbohydrate binding"/>
    <property type="evidence" value="ECO:0007669"/>
    <property type="project" value="InterPro"/>
</dbReference>
<evidence type="ECO:0000256" key="1">
    <source>
        <dbReference type="ARBA" id="ARBA00009792"/>
    </source>
</evidence>
<dbReference type="Pfam" id="PF01074">
    <property type="entry name" value="Glyco_hydro_38N"/>
    <property type="match status" value="1"/>
</dbReference>